<keyword evidence="7" id="KW-0813">Transport</keyword>
<gene>
    <name evidence="8" type="ORF">GRJ2_001774200</name>
</gene>
<reference evidence="8 9" key="1">
    <citation type="submission" date="2024-06" db="EMBL/GenBank/DDBJ databases">
        <title>The draft genome of Grus japonensis, version 3.</title>
        <authorList>
            <person name="Nabeshima K."/>
            <person name="Suzuki S."/>
            <person name="Onuma M."/>
        </authorList>
    </citation>
    <scope>NUCLEOTIDE SEQUENCE [LARGE SCALE GENOMIC DNA]</scope>
    <source>
        <strain evidence="8 9">451A</strain>
    </source>
</reference>
<evidence type="ECO:0000313" key="8">
    <source>
        <dbReference type="EMBL" id="GAB0193089.1"/>
    </source>
</evidence>
<evidence type="ECO:0000256" key="6">
    <source>
        <dbReference type="ARBA" id="ARBA00034769"/>
    </source>
</evidence>
<dbReference type="PANTHER" id="PTHR10736:SF55">
    <property type="entry name" value="BESTROPHIN-4"/>
    <property type="match status" value="1"/>
</dbReference>
<evidence type="ECO:0000256" key="5">
    <source>
        <dbReference type="ARBA" id="ARBA00024167"/>
    </source>
</evidence>
<evidence type="ECO:0000256" key="3">
    <source>
        <dbReference type="ARBA" id="ARBA00022989"/>
    </source>
</evidence>
<proteinExistence type="inferred from homology"/>
<keyword evidence="7" id="KW-0406">Ion transport</keyword>
<evidence type="ECO:0000313" key="9">
    <source>
        <dbReference type="Proteomes" id="UP001623348"/>
    </source>
</evidence>
<keyword evidence="7" id="KW-0868">Chloride</keyword>
<sequence>MGGREQVAEQILNPFGEDGDDFETNKLINRNLQVALLPMDDRYQNLPPAVKDKYWNEPTAQPPYTTATAAETFKPLFLSCTFNAW</sequence>
<organism evidence="8 9">
    <name type="scientific">Grus japonensis</name>
    <name type="common">Japanese crane</name>
    <name type="synonym">Red-crowned crane</name>
    <dbReference type="NCBI Taxonomy" id="30415"/>
    <lineage>
        <taxon>Eukaryota</taxon>
        <taxon>Metazoa</taxon>
        <taxon>Chordata</taxon>
        <taxon>Craniata</taxon>
        <taxon>Vertebrata</taxon>
        <taxon>Euteleostomi</taxon>
        <taxon>Archelosauria</taxon>
        <taxon>Archosauria</taxon>
        <taxon>Dinosauria</taxon>
        <taxon>Saurischia</taxon>
        <taxon>Theropoda</taxon>
        <taxon>Coelurosauria</taxon>
        <taxon>Aves</taxon>
        <taxon>Neognathae</taxon>
        <taxon>Neoaves</taxon>
        <taxon>Gruiformes</taxon>
        <taxon>Gruidae</taxon>
        <taxon>Grus</taxon>
    </lineage>
</organism>
<dbReference type="PANTHER" id="PTHR10736">
    <property type="entry name" value="BESTROPHIN"/>
    <property type="match status" value="1"/>
</dbReference>
<comment type="similarity">
    <text evidence="6 7">Belongs to the anion channel-forming bestrophin (TC 1.A.46) family. Calcium-sensitive chloride channel subfamily.</text>
</comment>
<protein>
    <recommendedName>
        <fullName evidence="7">Bestrophin homolog</fullName>
    </recommendedName>
</protein>
<keyword evidence="3" id="KW-1133">Transmembrane helix</keyword>
<name>A0ABC9X7W5_GRUJA</name>
<dbReference type="AlphaFoldDB" id="A0ABC9X7W5"/>
<keyword evidence="7" id="KW-0407">Ion channel</keyword>
<dbReference type="Pfam" id="PF01062">
    <property type="entry name" value="Bestrophin"/>
    <property type="match status" value="1"/>
</dbReference>
<dbReference type="InterPro" id="IPR000615">
    <property type="entry name" value="Bestrophin"/>
</dbReference>
<evidence type="ECO:0000256" key="1">
    <source>
        <dbReference type="ARBA" id="ARBA00004370"/>
    </source>
</evidence>
<evidence type="ECO:0000256" key="4">
    <source>
        <dbReference type="ARBA" id="ARBA00023136"/>
    </source>
</evidence>
<accession>A0ABC9X7W5</accession>
<comment type="subcellular location">
    <subcellularLocation>
        <location evidence="7">Cell membrane</location>
        <topology evidence="7">Multi-pass membrane protein</topology>
    </subcellularLocation>
    <subcellularLocation>
        <location evidence="1">Membrane</location>
    </subcellularLocation>
</comment>
<keyword evidence="7" id="KW-1003">Cell membrane</keyword>
<dbReference type="GO" id="GO:0005886">
    <property type="term" value="C:plasma membrane"/>
    <property type="evidence" value="ECO:0007669"/>
    <property type="project" value="UniProtKB-SubCell"/>
</dbReference>
<dbReference type="EMBL" id="BAAFJT010000008">
    <property type="protein sequence ID" value="GAB0193089.1"/>
    <property type="molecule type" value="Genomic_DNA"/>
</dbReference>
<keyword evidence="4" id="KW-0472">Membrane</keyword>
<dbReference type="Proteomes" id="UP001623348">
    <property type="component" value="Unassembled WGS sequence"/>
</dbReference>
<dbReference type="GO" id="GO:0005254">
    <property type="term" value="F:chloride channel activity"/>
    <property type="evidence" value="ECO:0007669"/>
    <property type="project" value="UniProtKB-KW"/>
</dbReference>
<keyword evidence="9" id="KW-1185">Reference proteome</keyword>
<dbReference type="InterPro" id="IPR021134">
    <property type="entry name" value="Bestrophin-like"/>
</dbReference>
<keyword evidence="2" id="KW-0812">Transmembrane</keyword>
<comment type="function">
    <text evidence="7">Forms chloride channels.</text>
</comment>
<evidence type="ECO:0000256" key="2">
    <source>
        <dbReference type="ARBA" id="ARBA00022692"/>
    </source>
</evidence>
<keyword evidence="7" id="KW-0869">Chloride channel</keyword>
<comment type="caution">
    <text evidence="8">The sequence shown here is derived from an EMBL/GenBank/DDBJ whole genome shotgun (WGS) entry which is preliminary data.</text>
</comment>
<dbReference type="GO" id="GO:0034707">
    <property type="term" value="C:chloride channel complex"/>
    <property type="evidence" value="ECO:0007669"/>
    <property type="project" value="UniProtKB-KW"/>
</dbReference>
<comment type="catalytic activity">
    <reaction evidence="5">
        <text>chloride(in) = chloride(out)</text>
        <dbReference type="Rhea" id="RHEA:29823"/>
        <dbReference type="ChEBI" id="CHEBI:17996"/>
    </reaction>
</comment>
<evidence type="ECO:0000256" key="7">
    <source>
        <dbReference type="RuleBase" id="RU363126"/>
    </source>
</evidence>